<accession>A0ABQ7GVR8</accession>
<evidence type="ECO:0000256" key="3">
    <source>
        <dbReference type="ARBA" id="ARBA00022946"/>
    </source>
</evidence>
<keyword evidence="3 4" id="KW-0809">Transit peptide</keyword>
<evidence type="ECO:0000313" key="6">
    <source>
        <dbReference type="EMBL" id="KAF5838680.1"/>
    </source>
</evidence>
<keyword evidence="7" id="KW-1185">Reference proteome</keyword>
<proteinExistence type="inferred from homology"/>
<dbReference type="HAMAP" id="MF_00272">
    <property type="entry name" value="GcvH"/>
    <property type="match status" value="1"/>
</dbReference>
<evidence type="ECO:0000256" key="4">
    <source>
        <dbReference type="RuleBase" id="RU364055"/>
    </source>
</evidence>
<dbReference type="InterPro" id="IPR033753">
    <property type="entry name" value="GCV_H/Fam206"/>
</dbReference>
<evidence type="ECO:0000256" key="1">
    <source>
        <dbReference type="ARBA" id="ARBA00009249"/>
    </source>
</evidence>
<comment type="subcellular location">
    <subcellularLocation>
        <location evidence="4">Mitochondrion</location>
    </subcellularLocation>
</comment>
<dbReference type="Proteomes" id="UP000815325">
    <property type="component" value="Unassembled WGS sequence"/>
</dbReference>
<keyword evidence="2 4" id="KW-0450">Lipoyl</keyword>
<comment type="similarity">
    <text evidence="1 4">Belongs to the GcvH family.</text>
</comment>
<dbReference type="InterPro" id="IPR002930">
    <property type="entry name" value="GCV_H"/>
</dbReference>
<protein>
    <recommendedName>
        <fullName evidence="4">Glycine cleavage system H protein</fullName>
    </recommendedName>
</protein>
<dbReference type="InterPro" id="IPR000089">
    <property type="entry name" value="Biotin_lipoyl"/>
</dbReference>
<sequence length="166" mass="17602">MALKSMSSKFASSLGLRAQVSQLTQQQFGAASLLQSGARAFATVKEGLKYAASHEWAKVDGDVATVGVSDHAQGELGDVVYVELPEVGKELTKGDSFGVVESVKAASDVYAPVSGEVVETNQSLTDKPATVNSDPYGGWIMKIKMSNPSELDSLMDAKTYEEKIAH</sequence>
<organism evidence="6 7">
    <name type="scientific">Dunaliella salina</name>
    <name type="common">Green alga</name>
    <name type="synonym">Protococcus salinus</name>
    <dbReference type="NCBI Taxonomy" id="3046"/>
    <lineage>
        <taxon>Eukaryota</taxon>
        <taxon>Viridiplantae</taxon>
        <taxon>Chlorophyta</taxon>
        <taxon>core chlorophytes</taxon>
        <taxon>Chlorophyceae</taxon>
        <taxon>CS clade</taxon>
        <taxon>Chlamydomonadales</taxon>
        <taxon>Dunaliellaceae</taxon>
        <taxon>Dunaliella</taxon>
    </lineage>
</organism>
<comment type="cofactor">
    <cofactor evidence="4">
        <name>(R)-lipoate</name>
        <dbReference type="ChEBI" id="CHEBI:83088"/>
    </cofactor>
    <text evidence="4">Binds 1 lipoyl cofactor covalently.</text>
</comment>
<keyword evidence="4" id="KW-0496">Mitochondrion</keyword>
<comment type="caution">
    <text evidence="6">The sequence shown here is derived from an EMBL/GenBank/DDBJ whole genome shotgun (WGS) entry which is preliminary data.</text>
</comment>
<dbReference type="SUPFAM" id="SSF51230">
    <property type="entry name" value="Single hybrid motif"/>
    <property type="match status" value="1"/>
</dbReference>
<evidence type="ECO:0000313" key="7">
    <source>
        <dbReference type="Proteomes" id="UP000815325"/>
    </source>
</evidence>
<name>A0ABQ7GVR8_DUNSA</name>
<evidence type="ECO:0000259" key="5">
    <source>
        <dbReference type="PROSITE" id="PS50968"/>
    </source>
</evidence>
<gene>
    <name evidence="6" type="ORF">DUNSADRAFT_2375</name>
</gene>
<dbReference type="CDD" id="cd06848">
    <property type="entry name" value="GCS_H"/>
    <property type="match status" value="1"/>
</dbReference>
<dbReference type="PROSITE" id="PS00189">
    <property type="entry name" value="LIPOYL"/>
    <property type="match status" value="1"/>
</dbReference>
<dbReference type="InterPro" id="IPR011053">
    <property type="entry name" value="Single_hybrid_motif"/>
</dbReference>
<dbReference type="Gene3D" id="2.40.50.100">
    <property type="match status" value="1"/>
</dbReference>
<feature type="domain" description="Lipoyl-binding" evidence="5">
    <location>
        <begin position="63"/>
        <end position="144"/>
    </location>
</feature>
<comment type="function">
    <text evidence="4">The H protein shuttles the methylamine group of glycine from the P protein to the T protein.</text>
</comment>
<dbReference type="NCBIfam" id="NF002270">
    <property type="entry name" value="PRK01202.1"/>
    <property type="match status" value="1"/>
</dbReference>
<dbReference type="InterPro" id="IPR003016">
    <property type="entry name" value="2-oxoA_DH_lipoyl-BS"/>
</dbReference>
<reference evidence="6" key="1">
    <citation type="submission" date="2017-08" db="EMBL/GenBank/DDBJ databases">
        <authorList>
            <person name="Polle J.E."/>
            <person name="Barry K."/>
            <person name="Cushman J."/>
            <person name="Schmutz J."/>
            <person name="Tran D."/>
            <person name="Hathwaick L.T."/>
            <person name="Yim W.C."/>
            <person name="Jenkins J."/>
            <person name="Mckie-Krisberg Z.M."/>
            <person name="Prochnik S."/>
            <person name="Lindquist E."/>
            <person name="Dockter R.B."/>
            <person name="Adam C."/>
            <person name="Molina H."/>
            <person name="Bunkerborg J."/>
            <person name="Jin E."/>
            <person name="Buchheim M."/>
            <person name="Magnuson J."/>
        </authorList>
    </citation>
    <scope>NUCLEOTIDE SEQUENCE</scope>
    <source>
        <strain evidence="6">CCAP 19/18</strain>
    </source>
</reference>
<dbReference type="NCBIfam" id="TIGR00527">
    <property type="entry name" value="gcvH"/>
    <property type="match status" value="1"/>
</dbReference>
<evidence type="ECO:0000256" key="2">
    <source>
        <dbReference type="ARBA" id="ARBA00022823"/>
    </source>
</evidence>
<dbReference type="PROSITE" id="PS50968">
    <property type="entry name" value="BIOTINYL_LIPOYL"/>
    <property type="match status" value="1"/>
</dbReference>
<dbReference type="PANTHER" id="PTHR11715">
    <property type="entry name" value="GLYCINE CLEAVAGE SYSTEM H PROTEIN"/>
    <property type="match status" value="1"/>
</dbReference>
<comment type="subunit">
    <text evidence="4">The glycine cleavage system is composed of four proteins: P, T, L and H.</text>
</comment>
<dbReference type="Pfam" id="PF01597">
    <property type="entry name" value="GCV_H"/>
    <property type="match status" value="1"/>
</dbReference>
<dbReference type="InterPro" id="IPR017453">
    <property type="entry name" value="GCV_H_sub"/>
</dbReference>
<dbReference type="EMBL" id="MU069569">
    <property type="protein sequence ID" value="KAF5838680.1"/>
    <property type="molecule type" value="Genomic_DNA"/>
</dbReference>
<dbReference type="PANTHER" id="PTHR11715:SF3">
    <property type="entry name" value="GLYCINE CLEAVAGE SYSTEM H PROTEIN-RELATED"/>
    <property type="match status" value="1"/>
</dbReference>